<feature type="compositionally biased region" description="Polar residues" evidence="1">
    <location>
        <begin position="509"/>
        <end position="535"/>
    </location>
</feature>
<feature type="compositionally biased region" description="Polar residues" evidence="1">
    <location>
        <begin position="150"/>
        <end position="173"/>
    </location>
</feature>
<sequence length="691" mass="73956">MRSERRSKIFSFLNPFAKPAASAEEETSNSHSLHDLTLSGPIPLEPSEIPLPATRLGRGPSGATSTSSCTIPPYEPQTYISRLDGRYPIQERSHVPETPATAGLPSHVSLSTMGFGNSPFKLPFSDYSGMPGRDASHGVGEFGQFIGASSHANPLDSSAPRQPTTPNGLSCSHSSRREIPTLASAIQIHEALQKEASSAKDGPVGHQNNTSTWRGIPRSISRTSLSLFDTWSHSKSRSRRGTISSLVIPAESPPPSQSVPPVVPQDVKAGTTRVRRKMSIDNLVRSLSRQSLFRPSAQEQSMPSEMVAPDNRRWTAVYSEASDDSISQKLHAGSASDERKTSRFAMPQMRSMRSKFSVGRRDSAGLARRSILEMGTGRNGSIIRVSALFQRPEDASVMSDTDLANRKHSEVLELSEVQDTVEITKTPTLSVETSPPRPAVIANLVQPNAAAAVSSLTVALSPARDDVSILDPCRSPLIVPPPDTMLRDQARIRHSIALREPFDLPAVTPIQSKNPHLTSSMPPSESQRAILSTAESSGTLSDLASTDSSASLAAKMKQSLSELKSAFKRMRNMSDLDLSSVVTSIPSSEHDSVDAGSMKQSSSAGNEEILHITNLEEDLNEASPPADKTISHSVSVSIEKKAGSIGSADVALADAGGEKMSCAPSGTSWHTAREDLRVSIADLTSLAWEAG</sequence>
<dbReference type="Proteomes" id="UP000193218">
    <property type="component" value="Unassembled WGS sequence"/>
</dbReference>
<evidence type="ECO:0000313" key="2">
    <source>
        <dbReference type="EMBL" id="ORX37636.1"/>
    </source>
</evidence>
<evidence type="ECO:0000256" key="1">
    <source>
        <dbReference type="SAM" id="MobiDB-lite"/>
    </source>
</evidence>
<feature type="region of interest" description="Disordered" evidence="1">
    <location>
        <begin position="148"/>
        <end position="174"/>
    </location>
</feature>
<feature type="region of interest" description="Disordered" evidence="1">
    <location>
        <begin position="507"/>
        <end position="544"/>
    </location>
</feature>
<organism evidence="2 3">
    <name type="scientific">Kockovaella imperatae</name>
    <dbReference type="NCBI Taxonomy" id="4999"/>
    <lineage>
        <taxon>Eukaryota</taxon>
        <taxon>Fungi</taxon>
        <taxon>Dikarya</taxon>
        <taxon>Basidiomycota</taxon>
        <taxon>Agaricomycotina</taxon>
        <taxon>Tremellomycetes</taxon>
        <taxon>Tremellales</taxon>
        <taxon>Cuniculitremaceae</taxon>
        <taxon>Kockovaella</taxon>
    </lineage>
</organism>
<feature type="region of interest" description="Disordered" evidence="1">
    <location>
        <begin position="585"/>
        <end position="604"/>
    </location>
</feature>
<reference evidence="2 3" key="1">
    <citation type="submission" date="2017-03" db="EMBL/GenBank/DDBJ databases">
        <title>Widespread Adenine N6-methylation of Active Genes in Fungi.</title>
        <authorList>
            <consortium name="DOE Joint Genome Institute"/>
            <person name="Mondo S.J."/>
            <person name="Dannebaum R.O."/>
            <person name="Kuo R.C."/>
            <person name="Louie K.B."/>
            <person name="Bewick A.J."/>
            <person name="Labutti K."/>
            <person name="Haridas S."/>
            <person name="Kuo A."/>
            <person name="Salamov A."/>
            <person name="Ahrendt S.R."/>
            <person name="Lau R."/>
            <person name="Bowen B.P."/>
            <person name="Lipzen A."/>
            <person name="Sullivan W."/>
            <person name="Andreopoulos W.B."/>
            <person name="Clum A."/>
            <person name="Lindquist E."/>
            <person name="Daum C."/>
            <person name="Northen T.R."/>
            <person name="Ramamoorthy G."/>
            <person name="Schmitz R.J."/>
            <person name="Gryganskyi A."/>
            <person name="Culley D."/>
            <person name="Magnuson J."/>
            <person name="James T.Y."/>
            <person name="O'Malley M.A."/>
            <person name="Stajich J.E."/>
            <person name="Spatafora J.W."/>
            <person name="Visel A."/>
            <person name="Grigoriev I.V."/>
        </authorList>
    </citation>
    <scope>NUCLEOTIDE SEQUENCE [LARGE SCALE GENOMIC DNA]</scope>
    <source>
        <strain evidence="2 3">NRRL Y-17943</strain>
    </source>
</reference>
<gene>
    <name evidence="2" type="ORF">BD324DRAFT_622690</name>
</gene>
<accession>A0A1Y1UJJ1</accession>
<dbReference type="GeneID" id="33557311"/>
<dbReference type="InParanoid" id="A0A1Y1UJJ1"/>
<feature type="region of interest" description="Disordered" evidence="1">
    <location>
        <begin position="193"/>
        <end position="216"/>
    </location>
</feature>
<feature type="compositionally biased region" description="Low complexity" evidence="1">
    <location>
        <begin position="39"/>
        <end position="52"/>
    </location>
</feature>
<name>A0A1Y1UJJ1_9TREE</name>
<evidence type="ECO:0000313" key="3">
    <source>
        <dbReference type="Proteomes" id="UP000193218"/>
    </source>
</evidence>
<protein>
    <submittedName>
        <fullName evidence="2">Uncharacterized protein</fullName>
    </submittedName>
</protein>
<dbReference type="AlphaFoldDB" id="A0A1Y1UJJ1"/>
<proteinExistence type="predicted"/>
<comment type="caution">
    <text evidence="2">The sequence shown here is derived from an EMBL/GenBank/DDBJ whole genome shotgun (WGS) entry which is preliminary data.</text>
</comment>
<keyword evidence="3" id="KW-1185">Reference proteome</keyword>
<feature type="region of interest" description="Disordered" evidence="1">
    <location>
        <begin position="19"/>
        <end position="76"/>
    </location>
</feature>
<dbReference type="EMBL" id="NBSH01000005">
    <property type="protein sequence ID" value="ORX37636.1"/>
    <property type="molecule type" value="Genomic_DNA"/>
</dbReference>
<dbReference type="RefSeq" id="XP_021871623.1">
    <property type="nucleotide sequence ID" value="XM_022015502.1"/>
</dbReference>